<sequence>YFVEKSPYMEHLHKFVSEEEISTYSGFAVTFLANIKNIHGLHTMRIVGCTCLRQSIWRKCVSLALFLCYYLQPSQRQCNVNGIVVQALNNVEVKVIISYDIICQWGIHFWDHMAEFPDDTCLKITLEAIDMCVPKFHLWAHKPHCYAHFSFNYVSDAGQTHREMSKENWADSNKAMA</sequence>
<feature type="non-terminal residue" evidence="1">
    <location>
        <position position="177"/>
    </location>
</feature>
<evidence type="ECO:0000313" key="2">
    <source>
        <dbReference type="Proteomes" id="UP001175211"/>
    </source>
</evidence>
<dbReference type="EMBL" id="JAUEPS010000063">
    <property type="protein sequence ID" value="KAK0442742.1"/>
    <property type="molecule type" value="Genomic_DNA"/>
</dbReference>
<keyword evidence="2" id="KW-1185">Reference proteome</keyword>
<reference evidence="1" key="1">
    <citation type="submission" date="2023-06" db="EMBL/GenBank/DDBJ databases">
        <authorList>
            <consortium name="Lawrence Berkeley National Laboratory"/>
            <person name="Ahrendt S."/>
            <person name="Sahu N."/>
            <person name="Indic B."/>
            <person name="Wong-Bajracharya J."/>
            <person name="Merenyi Z."/>
            <person name="Ke H.-M."/>
            <person name="Monk M."/>
            <person name="Kocsube S."/>
            <person name="Drula E."/>
            <person name="Lipzen A."/>
            <person name="Balint B."/>
            <person name="Henrissat B."/>
            <person name="Andreopoulos B."/>
            <person name="Martin F.M."/>
            <person name="Harder C.B."/>
            <person name="Rigling D."/>
            <person name="Ford K.L."/>
            <person name="Foster G.D."/>
            <person name="Pangilinan J."/>
            <person name="Papanicolaou A."/>
            <person name="Barry K."/>
            <person name="LaButti K."/>
            <person name="Viragh M."/>
            <person name="Koriabine M."/>
            <person name="Yan M."/>
            <person name="Riley R."/>
            <person name="Champramary S."/>
            <person name="Plett K.L."/>
            <person name="Tsai I.J."/>
            <person name="Slot J."/>
            <person name="Sipos G."/>
            <person name="Plett J."/>
            <person name="Nagy L.G."/>
            <person name="Grigoriev I.V."/>
        </authorList>
    </citation>
    <scope>NUCLEOTIDE SEQUENCE</scope>
    <source>
        <strain evidence="1">CCBAS 213</strain>
    </source>
</reference>
<dbReference type="RefSeq" id="XP_060324429.1">
    <property type="nucleotide sequence ID" value="XM_060468079.1"/>
</dbReference>
<dbReference type="Pfam" id="PF18758">
    <property type="entry name" value="KDZ"/>
    <property type="match status" value="1"/>
</dbReference>
<dbReference type="Proteomes" id="UP001175211">
    <property type="component" value="Unassembled WGS sequence"/>
</dbReference>
<gene>
    <name evidence="1" type="ORF">EV420DRAFT_1278301</name>
</gene>
<protein>
    <submittedName>
        <fullName evidence="1">Uncharacterized protein</fullName>
    </submittedName>
</protein>
<proteinExistence type="predicted"/>
<dbReference type="InterPro" id="IPR040521">
    <property type="entry name" value="KDZ"/>
</dbReference>
<dbReference type="AlphaFoldDB" id="A0AA39MQC6"/>
<accession>A0AA39MQC6</accession>
<name>A0AA39MQC6_ARMTA</name>
<comment type="caution">
    <text evidence="1">The sequence shown here is derived from an EMBL/GenBank/DDBJ whole genome shotgun (WGS) entry which is preliminary data.</text>
</comment>
<organism evidence="1 2">
    <name type="scientific">Armillaria tabescens</name>
    <name type="common">Ringless honey mushroom</name>
    <name type="synonym">Agaricus tabescens</name>
    <dbReference type="NCBI Taxonomy" id="1929756"/>
    <lineage>
        <taxon>Eukaryota</taxon>
        <taxon>Fungi</taxon>
        <taxon>Dikarya</taxon>
        <taxon>Basidiomycota</taxon>
        <taxon>Agaricomycotina</taxon>
        <taxon>Agaricomycetes</taxon>
        <taxon>Agaricomycetidae</taxon>
        <taxon>Agaricales</taxon>
        <taxon>Marasmiineae</taxon>
        <taxon>Physalacriaceae</taxon>
        <taxon>Desarmillaria</taxon>
    </lineage>
</organism>
<evidence type="ECO:0000313" key="1">
    <source>
        <dbReference type="EMBL" id="KAK0442742.1"/>
    </source>
</evidence>
<dbReference type="GeneID" id="85351627"/>